<comment type="subunit">
    <text evidence="4 11">Heterodimer of HisH and HisF.</text>
</comment>
<dbReference type="Proteomes" id="UP000307768">
    <property type="component" value="Unassembled WGS sequence"/>
</dbReference>
<evidence type="ECO:0000256" key="12">
    <source>
        <dbReference type="RuleBase" id="RU003657"/>
    </source>
</evidence>
<dbReference type="InterPro" id="IPR004651">
    <property type="entry name" value="HisF"/>
</dbReference>
<feature type="active site" evidence="11">
    <location>
        <position position="131"/>
    </location>
</feature>
<evidence type="ECO:0000256" key="1">
    <source>
        <dbReference type="ARBA" id="ARBA00004496"/>
    </source>
</evidence>
<evidence type="ECO:0000256" key="6">
    <source>
        <dbReference type="ARBA" id="ARBA00022605"/>
    </source>
</evidence>
<comment type="caution">
    <text evidence="13">The sequence shown here is derived from an EMBL/GenBank/DDBJ whole genome shotgun (WGS) entry which is preliminary data.</text>
</comment>
<dbReference type="GO" id="GO:0000107">
    <property type="term" value="F:imidazoleglycerol-phosphate synthase activity"/>
    <property type="evidence" value="ECO:0007669"/>
    <property type="project" value="UniProtKB-UniRule"/>
</dbReference>
<dbReference type="UniPathway" id="UPA00031">
    <property type="reaction ID" value="UER00010"/>
</dbReference>
<dbReference type="CDD" id="cd04731">
    <property type="entry name" value="HisF"/>
    <property type="match status" value="1"/>
</dbReference>
<keyword evidence="5 11" id="KW-0963">Cytoplasm</keyword>
<keyword evidence="6 11" id="KW-0028">Amino-acid biosynthesis</keyword>
<reference evidence="13 14" key="1">
    <citation type="submission" date="2019-09" db="EMBL/GenBank/DDBJ databases">
        <title>Mumia zhuanghuii sp. nov. isolated from the intestinal contents of plateau pika (Ochotona curzoniae) in the Qinghai-Tibet plateau of China.</title>
        <authorList>
            <person name="Tian Z."/>
        </authorList>
    </citation>
    <scope>NUCLEOTIDE SEQUENCE [LARGE SCALE GENOMIC DNA]</scope>
    <source>
        <strain evidence="14">350</strain>
    </source>
</reference>
<dbReference type="RefSeq" id="WP_149768969.1">
    <property type="nucleotide sequence ID" value="NZ_VDFQ02000002.1"/>
</dbReference>
<dbReference type="PANTHER" id="PTHR21235">
    <property type="entry name" value="IMIDAZOLE GLYCEROL PHOSPHATE SYNTHASE SUBUNIT HISF/H IGP SYNTHASE SUBUNIT HISF/H"/>
    <property type="match status" value="1"/>
</dbReference>
<dbReference type="HAMAP" id="MF_01013">
    <property type="entry name" value="HisF"/>
    <property type="match status" value="1"/>
</dbReference>
<dbReference type="Pfam" id="PF00977">
    <property type="entry name" value="His_biosynth"/>
    <property type="match status" value="1"/>
</dbReference>
<dbReference type="SUPFAM" id="SSF51366">
    <property type="entry name" value="Ribulose-phoshate binding barrel"/>
    <property type="match status" value="1"/>
</dbReference>
<comment type="similarity">
    <text evidence="3 11 12">Belongs to the HisA/HisF family.</text>
</comment>
<proteinExistence type="inferred from homology"/>
<evidence type="ECO:0000256" key="10">
    <source>
        <dbReference type="ARBA" id="ARBA00047838"/>
    </source>
</evidence>
<evidence type="ECO:0000256" key="3">
    <source>
        <dbReference type="ARBA" id="ARBA00009667"/>
    </source>
</evidence>
<dbReference type="NCBIfam" id="TIGR00735">
    <property type="entry name" value="hisF"/>
    <property type="match status" value="1"/>
</dbReference>
<dbReference type="EC" id="4.3.2.10" evidence="11"/>
<dbReference type="InterPro" id="IPR006062">
    <property type="entry name" value="His_biosynth"/>
</dbReference>
<evidence type="ECO:0000256" key="7">
    <source>
        <dbReference type="ARBA" id="ARBA00023102"/>
    </source>
</evidence>
<evidence type="ECO:0000256" key="2">
    <source>
        <dbReference type="ARBA" id="ARBA00005091"/>
    </source>
</evidence>
<comment type="pathway">
    <text evidence="2 11">Amino-acid biosynthesis; L-histidine biosynthesis; L-histidine from 5-phospho-alpha-D-ribose 1-diphosphate: step 5/9.</text>
</comment>
<dbReference type="AlphaFoldDB" id="A0A5Q6RZD6"/>
<dbReference type="PANTHER" id="PTHR21235:SF2">
    <property type="entry name" value="IMIDAZOLE GLYCEROL PHOSPHATE SYNTHASE HISHF"/>
    <property type="match status" value="1"/>
</dbReference>
<keyword evidence="7 11" id="KW-0368">Histidine biosynthesis</keyword>
<evidence type="ECO:0000256" key="5">
    <source>
        <dbReference type="ARBA" id="ARBA00022490"/>
    </source>
</evidence>
<dbReference type="FunFam" id="3.20.20.70:FF:000006">
    <property type="entry name" value="Imidazole glycerol phosphate synthase subunit HisF"/>
    <property type="match status" value="1"/>
</dbReference>
<comment type="subcellular location">
    <subcellularLocation>
        <location evidence="1 11">Cytoplasm</location>
    </subcellularLocation>
</comment>
<evidence type="ECO:0000256" key="8">
    <source>
        <dbReference type="ARBA" id="ARBA00023239"/>
    </source>
</evidence>
<dbReference type="InterPro" id="IPR050064">
    <property type="entry name" value="IGPS_HisA/HisF"/>
</dbReference>
<sequence>MTLAVRVIPCLDVDAGRVVKGVNFVDLRDAGDPVEMARVYDAEGADELTFLDITASSDARATTYDVVSTTAEQVFIPLTVGGGIRTVDDVDRLLRAGADKVGVNTAALQRPELIAEIAERFGNQVLVLSVDARRADDQPSGFEVTTHGGRRSAGRDAIAWVRTATELGIGEVLLNSMDADGTRDGFDLAMIRAARAVTHVPLIASGGAGTPQHFCDAVDAGADALLAASVFHFGVLTVGDVKEALRAAGHVVRATSAR</sequence>
<evidence type="ECO:0000313" key="13">
    <source>
        <dbReference type="EMBL" id="KAA1423450.1"/>
    </source>
</evidence>
<keyword evidence="8 11" id="KW-0456">Lyase</keyword>
<gene>
    <name evidence="11 13" type="primary">hisF</name>
    <name evidence="13" type="ORF">FE697_007540</name>
</gene>
<dbReference type="EMBL" id="VDFQ02000002">
    <property type="protein sequence ID" value="KAA1423450.1"/>
    <property type="molecule type" value="Genomic_DNA"/>
</dbReference>
<dbReference type="InterPro" id="IPR011060">
    <property type="entry name" value="RibuloseP-bd_barrel"/>
</dbReference>
<dbReference type="Gene3D" id="3.20.20.70">
    <property type="entry name" value="Aldolase class I"/>
    <property type="match status" value="1"/>
</dbReference>
<organism evidence="13 14">
    <name type="scientific">Mumia zhuanghuii</name>
    <dbReference type="NCBI Taxonomy" id="2585211"/>
    <lineage>
        <taxon>Bacteria</taxon>
        <taxon>Bacillati</taxon>
        <taxon>Actinomycetota</taxon>
        <taxon>Actinomycetes</taxon>
        <taxon>Propionibacteriales</taxon>
        <taxon>Nocardioidaceae</taxon>
        <taxon>Mumia</taxon>
    </lineage>
</organism>
<dbReference type="GO" id="GO:0000105">
    <property type="term" value="P:L-histidine biosynthetic process"/>
    <property type="evidence" value="ECO:0007669"/>
    <property type="project" value="UniProtKB-UniRule"/>
</dbReference>
<comment type="catalytic activity">
    <reaction evidence="10 11">
        <text>5-[(5-phospho-1-deoxy-D-ribulos-1-ylimino)methylamino]-1-(5-phospho-beta-D-ribosyl)imidazole-4-carboxamide + L-glutamine = D-erythro-1-(imidazol-4-yl)glycerol 3-phosphate + 5-amino-1-(5-phospho-beta-D-ribosyl)imidazole-4-carboxamide + L-glutamate + H(+)</text>
        <dbReference type="Rhea" id="RHEA:24793"/>
        <dbReference type="ChEBI" id="CHEBI:15378"/>
        <dbReference type="ChEBI" id="CHEBI:29985"/>
        <dbReference type="ChEBI" id="CHEBI:58278"/>
        <dbReference type="ChEBI" id="CHEBI:58359"/>
        <dbReference type="ChEBI" id="CHEBI:58475"/>
        <dbReference type="ChEBI" id="CHEBI:58525"/>
        <dbReference type="EC" id="4.3.2.10"/>
    </reaction>
</comment>
<feature type="active site" evidence="11">
    <location>
        <position position="12"/>
    </location>
</feature>
<dbReference type="GO" id="GO:0005737">
    <property type="term" value="C:cytoplasm"/>
    <property type="evidence" value="ECO:0007669"/>
    <property type="project" value="UniProtKB-SubCell"/>
</dbReference>
<dbReference type="OrthoDB" id="9781903at2"/>
<comment type="function">
    <text evidence="9 11">IGPS catalyzes the conversion of PRFAR and glutamine to IGP, AICAR and glutamate. The HisF subunit catalyzes the cyclization activity that produces IGP and AICAR from PRFAR using the ammonia provided by the HisH subunit.</text>
</comment>
<evidence type="ECO:0000256" key="11">
    <source>
        <dbReference type="HAMAP-Rule" id="MF_01013"/>
    </source>
</evidence>
<evidence type="ECO:0000256" key="4">
    <source>
        <dbReference type="ARBA" id="ARBA00011152"/>
    </source>
</evidence>
<evidence type="ECO:0000256" key="9">
    <source>
        <dbReference type="ARBA" id="ARBA00025475"/>
    </source>
</evidence>
<dbReference type="InterPro" id="IPR013785">
    <property type="entry name" value="Aldolase_TIM"/>
</dbReference>
<dbReference type="GO" id="GO:0016829">
    <property type="term" value="F:lyase activity"/>
    <property type="evidence" value="ECO:0007669"/>
    <property type="project" value="UniProtKB-KW"/>
</dbReference>
<accession>A0A5Q6RZD6</accession>
<name>A0A5Q6RZD6_9ACTN</name>
<protein>
    <recommendedName>
        <fullName evidence="11">Imidazole glycerol phosphate synthase subunit HisF</fullName>
        <ecNumber evidence="11">4.3.2.10</ecNumber>
    </recommendedName>
    <alternativeName>
        <fullName evidence="11">IGP synthase cyclase subunit</fullName>
    </alternativeName>
    <alternativeName>
        <fullName evidence="11">IGP synthase subunit HisF</fullName>
    </alternativeName>
    <alternativeName>
        <fullName evidence="11">ImGP synthase subunit HisF</fullName>
        <shortName evidence="11">IGPS subunit HisF</shortName>
    </alternativeName>
</protein>
<evidence type="ECO:0000313" key="14">
    <source>
        <dbReference type="Proteomes" id="UP000307768"/>
    </source>
</evidence>